<dbReference type="EMBL" id="JAVDSG010000001">
    <property type="protein sequence ID" value="MDR6592314.1"/>
    <property type="molecule type" value="Genomic_DNA"/>
</dbReference>
<dbReference type="Pfam" id="PF14885">
    <property type="entry name" value="GHL15"/>
    <property type="match status" value="1"/>
</dbReference>
<dbReference type="Proteomes" id="UP001268819">
    <property type="component" value="Unassembled WGS sequence"/>
</dbReference>
<organism evidence="3 4">
    <name type="scientific">Saccharothrix longispora</name>
    <dbReference type="NCBI Taxonomy" id="33920"/>
    <lineage>
        <taxon>Bacteria</taxon>
        <taxon>Bacillati</taxon>
        <taxon>Actinomycetota</taxon>
        <taxon>Actinomycetes</taxon>
        <taxon>Pseudonocardiales</taxon>
        <taxon>Pseudonocardiaceae</taxon>
        <taxon>Saccharothrix</taxon>
    </lineage>
</organism>
<keyword evidence="4" id="KW-1185">Reference proteome</keyword>
<reference evidence="3 4" key="1">
    <citation type="submission" date="2023-07" db="EMBL/GenBank/DDBJ databases">
        <title>Sequencing the genomes of 1000 actinobacteria strains.</title>
        <authorList>
            <person name="Klenk H.-P."/>
        </authorList>
    </citation>
    <scope>NUCLEOTIDE SEQUENCE [LARGE SCALE GENOMIC DNA]</scope>
    <source>
        <strain evidence="3 4">DSM 43749</strain>
    </source>
</reference>
<sequence>MPKGSLTSRIVGLLCAALLLLTSAACTFGAATGQPGTRGEVPGDVLAPPPKPLAPCAWWYGIGEPPSSMEIRFAALHYDLVVLNATETLALRRLKRLNPKVKVLVYKDFSSTRSYPGAVIGDVDAPLLPSGLGYMKTQRDHPHWFAVDTTDARIEWNGYPKHWQMTVWDPAYQKAWTDAVTAEVVREGWDGVLADNDFASLRYYSTALLKGTTTAVETDRVIREGLDAFLSTAGEALHKAGKMLIPNVSESHLTAGRWSAHSRYDGAMEENFGLRDSGTGELLTFKGNEFKELRAQAALGESWLLLVTHVKGAREERVGYATAALLASPHTCWNGASTADYRHPDWSPYQEVPLGEATETANRLLNGAWDRRFTGGYVAVNPTAATAEVNPPEGYLNVDTDRPVPSTIELAAGDAVVLVKPSGQDTSAPATTPTPTTFTPTTTAVTTPGTTAPRPTTLEANPPRPTTTTTAPEPTTSEPAAPAVPTTTAAPPAPVVPGAPPPAVRSQVAGRPVRDR</sequence>
<gene>
    <name evidence="3" type="ORF">J2S66_000698</name>
</gene>
<accession>A0ABU1PQE6</accession>
<feature type="signal peptide" evidence="2">
    <location>
        <begin position="1"/>
        <end position="30"/>
    </location>
</feature>
<proteinExistence type="predicted"/>
<dbReference type="RefSeq" id="WP_310303707.1">
    <property type="nucleotide sequence ID" value="NZ_BAAAXB010000001.1"/>
</dbReference>
<evidence type="ECO:0000256" key="2">
    <source>
        <dbReference type="SAM" id="SignalP"/>
    </source>
</evidence>
<feature type="chain" id="PRO_5045999688" description="Glycosyl hydrolase-like family 15 (GHL15) protein" evidence="2">
    <location>
        <begin position="31"/>
        <end position="516"/>
    </location>
</feature>
<feature type="compositionally biased region" description="Pro residues" evidence="1">
    <location>
        <begin position="491"/>
        <end position="503"/>
    </location>
</feature>
<evidence type="ECO:0008006" key="5">
    <source>
        <dbReference type="Google" id="ProtNLM"/>
    </source>
</evidence>
<feature type="region of interest" description="Disordered" evidence="1">
    <location>
        <begin position="422"/>
        <end position="516"/>
    </location>
</feature>
<evidence type="ECO:0000313" key="4">
    <source>
        <dbReference type="Proteomes" id="UP001268819"/>
    </source>
</evidence>
<name>A0ABU1PQE6_9PSEU</name>
<keyword evidence="2" id="KW-0732">Signal</keyword>
<comment type="caution">
    <text evidence="3">The sequence shown here is derived from an EMBL/GenBank/DDBJ whole genome shotgun (WGS) entry which is preliminary data.</text>
</comment>
<protein>
    <recommendedName>
        <fullName evidence="5">Glycosyl hydrolase-like family 15 (GHL15) protein</fullName>
    </recommendedName>
</protein>
<evidence type="ECO:0000256" key="1">
    <source>
        <dbReference type="SAM" id="MobiDB-lite"/>
    </source>
</evidence>
<feature type="compositionally biased region" description="Low complexity" evidence="1">
    <location>
        <begin position="426"/>
        <end position="490"/>
    </location>
</feature>
<dbReference type="InterPro" id="IPR029455">
    <property type="entry name" value="GHL15"/>
</dbReference>
<dbReference type="PROSITE" id="PS51257">
    <property type="entry name" value="PROKAR_LIPOPROTEIN"/>
    <property type="match status" value="1"/>
</dbReference>
<evidence type="ECO:0000313" key="3">
    <source>
        <dbReference type="EMBL" id="MDR6592314.1"/>
    </source>
</evidence>